<name>A0A9X0C5Z6_9EURO</name>
<reference evidence="3" key="1">
    <citation type="submission" date="2022-12" db="EMBL/GenBank/DDBJ databases">
        <authorList>
            <person name="Petersen C."/>
        </authorList>
    </citation>
    <scope>NUCLEOTIDE SEQUENCE</scope>
    <source>
        <strain evidence="3">IBT 29495</strain>
    </source>
</reference>
<sequence length="423" mass="46307">MAEPIGLASGVLADLLAELEALSTVLAPLVDLVKSNSSVDLSCLELPLLRCGNVCQEFQQEVLKCASRSNSSGTSFRDWARLRYIGNNIDDSRGLLAGYKAAVNIAFSDANLQVTFSHDAVVCPFMNHHLRRLSTTAVENIGDYESLIQHMKEDPGARLESIDMKLEELSEKGVTRSGPDAAKLQSLTEERLSTEKCLQICAQLTSHIDQIQLMSDEAGSFLGSVGSEASSEAVTNEGLQECKNSLAVTATKLERHMRNLVNPLLAKSQTANSDKDAQDLSRLRDEWETARQCLDICSRADSHFKENVSVIENHGTGDTLQFMVSANGKALHGKNRGLGWRTRQVGGYLSNESIQQLSRDFTAIQTGHLRDEISISKDGTTPNEGNVAEGEMISEFKERYGRGFTLKPVRTPETQSSSRSPNN</sequence>
<evidence type="ECO:0000256" key="1">
    <source>
        <dbReference type="SAM" id="MobiDB-lite"/>
    </source>
</evidence>
<feature type="region of interest" description="Disordered" evidence="1">
    <location>
        <begin position="373"/>
        <end position="423"/>
    </location>
</feature>
<feature type="domain" description="Azaphilone pigments biosynthesis cluster protein L N-terminal" evidence="2">
    <location>
        <begin position="12"/>
        <end position="202"/>
    </location>
</feature>
<dbReference type="Pfam" id="PF17111">
    <property type="entry name" value="PigL_N"/>
    <property type="match status" value="2"/>
</dbReference>
<dbReference type="AlphaFoldDB" id="A0A9X0C5Z6"/>
<evidence type="ECO:0000313" key="3">
    <source>
        <dbReference type="EMBL" id="KAJ5503362.1"/>
    </source>
</evidence>
<feature type="compositionally biased region" description="Polar residues" evidence="1">
    <location>
        <begin position="412"/>
        <end position="423"/>
    </location>
</feature>
<keyword evidence="4" id="KW-1185">Reference proteome</keyword>
<dbReference type="InterPro" id="IPR031348">
    <property type="entry name" value="PigL_N"/>
</dbReference>
<evidence type="ECO:0000313" key="4">
    <source>
        <dbReference type="Proteomes" id="UP001149954"/>
    </source>
</evidence>
<dbReference type="OrthoDB" id="5068804at2759"/>
<dbReference type="EMBL" id="JAPWDS010000003">
    <property type="protein sequence ID" value="KAJ5503362.1"/>
    <property type="molecule type" value="Genomic_DNA"/>
</dbReference>
<proteinExistence type="predicted"/>
<feature type="domain" description="Azaphilone pigments biosynthesis cluster protein L N-terminal" evidence="2">
    <location>
        <begin position="231"/>
        <end position="297"/>
    </location>
</feature>
<gene>
    <name evidence="3" type="ORF">N7463_006236</name>
</gene>
<protein>
    <recommendedName>
        <fullName evidence="2">Azaphilone pigments biosynthesis cluster protein L N-terminal domain-containing protein</fullName>
    </recommendedName>
</protein>
<reference evidence="3" key="2">
    <citation type="journal article" date="2023" name="IMA Fungus">
        <title>Comparative genomic study of the Penicillium genus elucidates a diverse pangenome and 15 lateral gene transfer events.</title>
        <authorList>
            <person name="Petersen C."/>
            <person name="Sorensen T."/>
            <person name="Nielsen M.R."/>
            <person name="Sondergaard T.E."/>
            <person name="Sorensen J.L."/>
            <person name="Fitzpatrick D.A."/>
            <person name="Frisvad J.C."/>
            <person name="Nielsen K.L."/>
        </authorList>
    </citation>
    <scope>NUCLEOTIDE SEQUENCE</scope>
    <source>
        <strain evidence="3">IBT 29495</strain>
    </source>
</reference>
<accession>A0A9X0C5Z6</accession>
<dbReference type="Proteomes" id="UP001149954">
    <property type="component" value="Unassembled WGS sequence"/>
</dbReference>
<evidence type="ECO:0000259" key="2">
    <source>
        <dbReference type="Pfam" id="PF17111"/>
    </source>
</evidence>
<comment type="caution">
    <text evidence="3">The sequence shown here is derived from an EMBL/GenBank/DDBJ whole genome shotgun (WGS) entry which is preliminary data.</text>
</comment>
<organism evidence="3 4">
    <name type="scientific">Penicillium fimorum</name>
    <dbReference type="NCBI Taxonomy" id="1882269"/>
    <lineage>
        <taxon>Eukaryota</taxon>
        <taxon>Fungi</taxon>
        <taxon>Dikarya</taxon>
        <taxon>Ascomycota</taxon>
        <taxon>Pezizomycotina</taxon>
        <taxon>Eurotiomycetes</taxon>
        <taxon>Eurotiomycetidae</taxon>
        <taxon>Eurotiales</taxon>
        <taxon>Aspergillaceae</taxon>
        <taxon>Penicillium</taxon>
    </lineage>
</organism>